<keyword evidence="8" id="KW-1185">Reference proteome</keyword>
<dbReference type="OrthoDB" id="10071381at2759"/>
<dbReference type="GO" id="GO:1990414">
    <property type="term" value="P:replication-born double-strand break repair via sister chromatid exchange"/>
    <property type="evidence" value="ECO:0007669"/>
    <property type="project" value="TreeGrafter"/>
</dbReference>
<sequence>MSHEVILHKQGPLSRVWLAAHWDRKLSKSQLLQTSIPSSIDVLIGHEDEVPVTLRISGQLLLGLARIYSRKAKYLQDDCSDALLRIKVAFRGTAVVDLSQEQLHGARAAITLPDVYTPMDLLLPEPALDQWGVRPAAHARQLARPADITLPDAHWAMDEPLPPLGPSSDALGDVSTTGFDLGLVDDSPRLSRPRAPPTKRVRHDTHRDTTQHTLPMDEAPGADDSLASIGVARHAPPAGSTADHVHALVGDLDLSADLSLDPLPDLSSTAPLDLPPLPLDPGRLDGTPPPLLPPATDTHSTPAPGRRDLTLDDVAQAQLTPQTAAKLRSAAEQRAADAAPRTTRKRPIQDDVTEMYPARARSLQARAAQVAATLAPTTHQQHCLPSSRVQLALRAAQARGAQPVLARALSMTWGAMVRDLPVFGPAAPDARHAVLARSAVTPQKEMQQWLQRLHEQTQALRMDDEFPLEVGRRASEAPAWLEPPPMPDIEMAKPQDDSFDVSHATEAPLDTTGPEVDLPDMDADMPEAEAAPPQPAPRRSSRHRRSSVDVTGRPAPLERMPTPELDTADVLVDVPPTYPLQAFDTRAPDTATDTDAVHVRTRRAAHVLRTTMSSERVSFHDLDAQATRRAAAGFFFELLALGTRDCVRLHQTHAYGDIHIEAKPALYNL</sequence>
<feature type="region of interest" description="Disordered" evidence="4">
    <location>
        <begin position="267"/>
        <end position="308"/>
    </location>
</feature>
<feature type="domain" description="Rad21/Rec8-like protein C-terminal eukaryotic" evidence="5">
    <location>
        <begin position="615"/>
        <end position="666"/>
    </location>
</feature>
<dbReference type="InterPro" id="IPR006909">
    <property type="entry name" value="Rad21/Rec8_C_eu"/>
</dbReference>
<dbReference type="GO" id="GO:0003682">
    <property type="term" value="F:chromatin binding"/>
    <property type="evidence" value="ECO:0007669"/>
    <property type="project" value="TreeGrafter"/>
</dbReference>
<proteinExistence type="inferred from homology"/>
<dbReference type="GO" id="GO:0005634">
    <property type="term" value="C:nucleus"/>
    <property type="evidence" value="ECO:0007669"/>
    <property type="project" value="UniProtKB-SubCell"/>
</dbReference>
<evidence type="ECO:0000313" key="7">
    <source>
        <dbReference type="EMBL" id="SHO79107.1"/>
    </source>
</evidence>
<dbReference type="PANTHER" id="PTHR12585">
    <property type="entry name" value="SCC1 / RAD21 FAMILY MEMBER"/>
    <property type="match status" value="1"/>
</dbReference>
<dbReference type="Pfam" id="PF04824">
    <property type="entry name" value="Rad21_Rec8"/>
    <property type="match status" value="1"/>
</dbReference>
<evidence type="ECO:0000256" key="4">
    <source>
        <dbReference type="SAM" id="MobiDB-lite"/>
    </source>
</evidence>
<dbReference type="STRING" id="1230383.A0A1M8A9U8"/>
<dbReference type="Proteomes" id="UP000186303">
    <property type="component" value="Chromosome 5"/>
</dbReference>
<evidence type="ECO:0000256" key="1">
    <source>
        <dbReference type="ARBA" id="ARBA00004123"/>
    </source>
</evidence>
<feature type="compositionally biased region" description="Acidic residues" evidence="4">
    <location>
        <begin position="517"/>
        <end position="527"/>
    </location>
</feature>
<feature type="region of interest" description="Disordered" evidence="4">
    <location>
        <begin position="323"/>
        <end position="349"/>
    </location>
</feature>
<dbReference type="GO" id="GO:0030892">
    <property type="term" value="C:mitotic cohesin complex"/>
    <property type="evidence" value="ECO:0007669"/>
    <property type="project" value="TreeGrafter"/>
</dbReference>
<comment type="subcellular location">
    <subcellularLocation>
        <location evidence="1">Nucleus</location>
    </subcellularLocation>
</comment>
<reference evidence="8" key="1">
    <citation type="journal article" date="2017" name="Nucleic Acids Res.">
        <title>Proteogenomics produces comprehensive and highly accurate protein-coding gene annotation in a complete genome assembly of Malassezia sympodialis.</title>
        <authorList>
            <person name="Zhu Y."/>
            <person name="Engstroem P.G."/>
            <person name="Tellgren-Roth C."/>
            <person name="Baudo C.D."/>
            <person name="Kennell J.C."/>
            <person name="Sun S."/>
            <person name="Billmyre R.B."/>
            <person name="Schroeder M.S."/>
            <person name="Andersson A."/>
            <person name="Holm T."/>
            <person name="Sigurgeirsson B."/>
            <person name="Wu G."/>
            <person name="Sankaranarayanan S.R."/>
            <person name="Siddharthan R."/>
            <person name="Sanyal K."/>
            <person name="Lundeberg J."/>
            <person name="Nystedt B."/>
            <person name="Boekhout T."/>
            <person name="Dawson T.L. Jr."/>
            <person name="Heitman J."/>
            <person name="Scheynius A."/>
            <person name="Lehtioe J."/>
        </authorList>
    </citation>
    <scope>NUCLEOTIDE SEQUENCE [LARGE SCALE GENOMIC DNA]</scope>
    <source>
        <strain evidence="8">ATCC 42132</strain>
    </source>
</reference>
<comment type="similarity">
    <text evidence="2">Belongs to the rad21 family.</text>
</comment>
<name>A0A1M8A9U8_MALS4</name>
<dbReference type="Gene3D" id="1.10.10.580">
    <property type="entry name" value="Structural maintenance of chromosome 1. Chain E"/>
    <property type="match status" value="1"/>
</dbReference>
<feature type="domain" description="Rad21/Rec8-like protein N-terminal" evidence="6">
    <location>
        <begin position="3"/>
        <end position="102"/>
    </location>
</feature>
<dbReference type="EMBL" id="LT671825">
    <property type="protein sequence ID" value="SHO79107.1"/>
    <property type="molecule type" value="Genomic_DNA"/>
</dbReference>
<organism evidence="7 8">
    <name type="scientific">Malassezia sympodialis (strain ATCC 42132)</name>
    <name type="common">Atopic eczema-associated yeast</name>
    <dbReference type="NCBI Taxonomy" id="1230383"/>
    <lineage>
        <taxon>Eukaryota</taxon>
        <taxon>Fungi</taxon>
        <taxon>Dikarya</taxon>
        <taxon>Basidiomycota</taxon>
        <taxon>Ustilaginomycotina</taxon>
        <taxon>Malasseziomycetes</taxon>
        <taxon>Malasseziales</taxon>
        <taxon>Malasseziaceae</taxon>
        <taxon>Malassezia</taxon>
    </lineage>
</organism>
<keyword evidence="3" id="KW-0539">Nucleus</keyword>
<dbReference type="Pfam" id="PF04825">
    <property type="entry name" value="Rad21_Rec8_N"/>
    <property type="match status" value="1"/>
</dbReference>
<dbReference type="InterPro" id="IPR006910">
    <property type="entry name" value="Rad21_Rec8_N"/>
</dbReference>
<dbReference type="InterPro" id="IPR039781">
    <property type="entry name" value="Rad21/Rec8-like"/>
</dbReference>
<dbReference type="InterPro" id="IPR036390">
    <property type="entry name" value="WH_DNA-bd_sf"/>
</dbReference>
<evidence type="ECO:0000313" key="8">
    <source>
        <dbReference type="Proteomes" id="UP000186303"/>
    </source>
</evidence>
<evidence type="ECO:0000259" key="5">
    <source>
        <dbReference type="Pfam" id="PF04824"/>
    </source>
</evidence>
<dbReference type="PANTHER" id="PTHR12585:SF69">
    <property type="entry name" value="FI11703P"/>
    <property type="match status" value="1"/>
</dbReference>
<feature type="region of interest" description="Disordered" evidence="4">
    <location>
        <begin position="182"/>
        <end position="219"/>
    </location>
</feature>
<dbReference type="VEuPathDB" id="FungiDB:MSYG_3456"/>
<dbReference type="AlphaFoldDB" id="A0A1M8A9U8"/>
<feature type="region of interest" description="Disordered" evidence="4">
    <location>
        <begin position="476"/>
        <end position="561"/>
    </location>
</feature>
<accession>A0A1M8A9U8</accession>
<evidence type="ECO:0000259" key="6">
    <source>
        <dbReference type="Pfam" id="PF04825"/>
    </source>
</evidence>
<dbReference type="InterPro" id="IPR023093">
    <property type="entry name" value="ScpA-like_C"/>
</dbReference>
<dbReference type="OMA" id="ERENDMQ"/>
<evidence type="ECO:0000256" key="3">
    <source>
        <dbReference type="ARBA" id="ARBA00023242"/>
    </source>
</evidence>
<gene>
    <name evidence="7" type="ORF">MSYG_3456</name>
</gene>
<dbReference type="SUPFAM" id="SSF46785">
    <property type="entry name" value="Winged helix' DNA-binding domain"/>
    <property type="match status" value="1"/>
</dbReference>
<evidence type="ECO:0000256" key="2">
    <source>
        <dbReference type="ARBA" id="ARBA00009870"/>
    </source>
</evidence>
<protein>
    <submittedName>
        <fullName evidence="7">Similar to S.cerevisiae protein MCD1 (Essential alpha-kleisin subunit of the cohesin complex)</fullName>
    </submittedName>
</protein>
<dbReference type="GO" id="GO:0007064">
    <property type="term" value="P:mitotic sister chromatid cohesion"/>
    <property type="evidence" value="ECO:0007669"/>
    <property type="project" value="TreeGrafter"/>
</dbReference>